<dbReference type="PANTHER" id="PTHR12688">
    <property type="entry name" value="DYNEIN LIGHT INTERMEDIATE CHAIN"/>
    <property type="match status" value="1"/>
</dbReference>
<keyword evidence="6" id="KW-0067">ATP-binding</keyword>
<keyword evidence="2" id="KW-0813">Transport</keyword>
<dbReference type="InterPro" id="IPR008467">
    <property type="entry name" value="Dynein1_light_intermed_chain"/>
</dbReference>
<proteinExistence type="predicted"/>
<keyword evidence="8" id="KW-0505">Motor protein</keyword>
<evidence type="ECO:0000256" key="9">
    <source>
        <dbReference type="ARBA" id="ARBA00023212"/>
    </source>
</evidence>
<dbReference type="GO" id="GO:0000226">
    <property type="term" value="P:microtubule cytoskeleton organization"/>
    <property type="evidence" value="ECO:0007669"/>
    <property type="project" value="TreeGrafter"/>
</dbReference>
<evidence type="ECO:0000313" key="10">
    <source>
        <dbReference type="EMBL" id="ODQ69313.1"/>
    </source>
</evidence>
<evidence type="ECO:0000256" key="2">
    <source>
        <dbReference type="ARBA" id="ARBA00022448"/>
    </source>
</evidence>
<name>A0A1E3PV71_LIPST</name>
<dbReference type="GO" id="GO:0045504">
    <property type="term" value="F:dynein heavy chain binding"/>
    <property type="evidence" value="ECO:0007669"/>
    <property type="project" value="TreeGrafter"/>
</dbReference>
<evidence type="ECO:0000256" key="3">
    <source>
        <dbReference type="ARBA" id="ARBA00022490"/>
    </source>
</evidence>
<comment type="subcellular location">
    <subcellularLocation>
        <location evidence="1">Cytoplasm</location>
        <location evidence="1">Cytoskeleton</location>
    </subcellularLocation>
</comment>
<evidence type="ECO:0000313" key="11">
    <source>
        <dbReference type="Proteomes" id="UP000094385"/>
    </source>
</evidence>
<keyword evidence="3" id="KW-0963">Cytoplasm</keyword>
<dbReference type="InterPro" id="IPR022780">
    <property type="entry name" value="Dynein_light_int_chain"/>
</dbReference>
<evidence type="ECO:0000256" key="1">
    <source>
        <dbReference type="ARBA" id="ARBA00004245"/>
    </source>
</evidence>
<evidence type="ECO:0000256" key="4">
    <source>
        <dbReference type="ARBA" id="ARBA00022701"/>
    </source>
</evidence>
<dbReference type="OrthoDB" id="27603at2759"/>
<evidence type="ECO:0000256" key="5">
    <source>
        <dbReference type="ARBA" id="ARBA00022741"/>
    </source>
</evidence>
<keyword evidence="9" id="KW-0206">Cytoskeleton</keyword>
<dbReference type="GO" id="GO:0007018">
    <property type="term" value="P:microtubule-based movement"/>
    <property type="evidence" value="ECO:0007669"/>
    <property type="project" value="InterPro"/>
</dbReference>
<sequence length="383" mass="42968">MDIWSSLLESASISKTTPSRTILLLGGSPTTQESFIQQIVASAGSGVYSIKGWTSQIANEFALGYVYFDVFDRDQEDVILRVNIYTLSLIYDSYASLIVDLLQRDKLTFETLLVTILLDWEEPRRWVRDLAQYIKFLKELVFKGLDQDVCASGLRKCSQRYRQLSSISFAEVLNFPSRSAEIDIPLGKGEYDAPLGVELLVAVMNSERIDVLERQFGRKDDEFDFIQQFLRTVLLKHGAALVYLSSESKSLFPLLFYLLSPSLLSEHSRNILIEASKNIQPNVVDRDALLIPSGWDSWSKILLIKEGFDVEGVSSGWSTDVLSNECDMEGIIEVYEDVVHAFGGPPGGANGNEMSQEELEIRSTTVQEFLKGQLADLNSIEVS</sequence>
<evidence type="ECO:0000256" key="6">
    <source>
        <dbReference type="ARBA" id="ARBA00022840"/>
    </source>
</evidence>
<keyword evidence="11" id="KW-1185">Reference proteome</keyword>
<dbReference type="GO" id="GO:0035974">
    <property type="term" value="C:meiotic spindle pole body"/>
    <property type="evidence" value="ECO:0007669"/>
    <property type="project" value="TreeGrafter"/>
</dbReference>
<dbReference type="AlphaFoldDB" id="A0A1E3PV71"/>
<dbReference type="GO" id="GO:0005874">
    <property type="term" value="C:microtubule"/>
    <property type="evidence" value="ECO:0007669"/>
    <property type="project" value="UniProtKB-KW"/>
</dbReference>
<dbReference type="Proteomes" id="UP000094385">
    <property type="component" value="Unassembled WGS sequence"/>
</dbReference>
<organism evidence="10 11">
    <name type="scientific">Lipomyces starkeyi NRRL Y-11557</name>
    <dbReference type="NCBI Taxonomy" id="675824"/>
    <lineage>
        <taxon>Eukaryota</taxon>
        <taxon>Fungi</taxon>
        <taxon>Dikarya</taxon>
        <taxon>Ascomycota</taxon>
        <taxon>Saccharomycotina</taxon>
        <taxon>Lipomycetes</taxon>
        <taxon>Lipomycetales</taxon>
        <taxon>Lipomycetaceae</taxon>
        <taxon>Lipomyces</taxon>
    </lineage>
</organism>
<dbReference type="PANTHER" id="PTHR12688:SF0">
    <property type="entry name" value="DYNEIN LIGHT INTERMEDIATE CHAIN"/>
    <property type="match status" value="1"/>
</dbReference>
<gene>
    <name evidence="10" type="ORF">LIPSTDRAFT_120743</name>
</gene>
<reference evidence="10 11" key="1">
    <citation type="journal article" date="2016" name="Proc. Natl. Acad. Sci. U.S.A.">
        <title>Comparative genomics of biotechnologically important yeasts.</title>
        <authorList>
            <person name="Riley R."/>
            <person name="Haridas S."/>
            <person name="Wolfe K.H."/>
            <person name="Lopes M.R."/>
            <person name="Hittinger C.T."/>
            <person name="Goeker M."/>
            <person name="Salamov A.A."/>
            <person name="Wisecaver J.H."/>
            <person name="Long T.M."/>
            <person name="Calvey C.H."/>
            <person name="Aerts A.L."/>
            <person name="Barry K.W."/>
            <person name="Choi C."/>
            <person name="Clum A."/>
            <person name="Coughlan A.Y."/>
            <person name="Deshpande S."/>
            <person name="Douglass A.P."/>
            <person name="Hanson S.J."/>
            <person name="Klenk H.-P."/>
            <person name="LaButti K.M."/>
            <person name="Lapidus A."/>
            <person name="Lindquist E.A."/>
            <person name="Lipzen A.M."/>
            <person name="Meier-Kolthoff J.P."/>
            <person name="Ohm R.A."/>
            <person name="Otillar R.P."/>
            <person name="Pangilinan J.L."/>
            <person name="Peng Y."/>
            <person name="Rokas A."/>
            <person name="Rosa C.A."/>
            <person name="Scheuner C."/>
            <person name="Sibirny A.A."/>
            <person name="Slot J.C."/>
            <person name="Stielow J.B."/>
            <person name="Sun H."/>
            <person name="Kurtzman C.P."/>
            <person name="Blackwell M."/>
            <person name="Grigoriev I.V."/>
            <person name="Jeffries T.W."/>
        </authorList>
    </citation>
    <scope>NUCLEOTIDE SEQUENCE [LARGE SCALE GENOMIC DNA]</scope>
    <source>
        <strain evidence="10 11">NRRL Y-11557</strain>
    </source>
</reference>
<keyword evidence="5" id="KW-0547">Nucleotide-binding</keyword>
<dbReference type="Pfam" id="PF05783">
    <property type="entry name" value="DLIC"/>
    <property type="match status" value="1"/>
</dbReference>
<protein>
    <recommendedName>
        <fullName evidence="12">Dynein light intermediate chain</fullName>
    </recommendedName>
</protein>
<keyword evidence="4" id="KW-0493">Microtubule</keyword>
<dbReference type="STRING" id="675824.A0A1E3PV71"/>
<evidence type="ECO:0000256" key="7">
    <source>
        <dbReference type="ARBA" id="ARBA00023017"/>
    </source>
</evidence>
<dbReference type="GO" id="GO:0005524">
    <property type="term" value="F:ATP binding"/>
    <property type="evidence" value="ECO:0007669"/>
    <property type="project" value="UniProtKB-KW"/>
</dbReference>
<accession>A0A1E3PV71</accession>
<dbReference type="GO" id="GO:0005868">
    <property type="term" value="C:cytoplasmic dynein complex"/>
    <property type="evidence" value="ECO:0007669"/>
    <property type="project" value="InterPro"/>
</dbReference>
<dbReference type="EMBL" id="KV454304">
    <property type="protein sequence ID" value="ODQ69313.1"/>
    <property type="molecule type" value="Genomic_DNA"/>
</dbReference>
<evidence type="ECO:0008006" key="12">
    <source>
        <dbReference type="Google" id="ProtNLM"/>
    </source>
</evidence>
<keyword evidence="7" id="KW-0243">Dynein</keyword>
<evidence type="ECO:0000256" key="8">
    <source>
        <dbReference type="ARBA" id="ARBA00023175"/>
    </source>
</evidence>